<comment type="function">
    <text evidence="6">Gustatory receptor which mediates acceptance or avoidance behavior, depending on its substrates.</text>
</comment>
<evidence type="ECO:0000313" key="7">
    <source>
        <dbReference type="EMBL" id="KAH0821818.1"/>
    </source>
</evidence>
<evidence type="ECO:0000256" key="5">
    <source>
        <dbReference type="ARBA" id="ARBA00023136"/>
    </source>
</evidence>
<comment type="caution">
    <text evidence="7">The sequence shown here is derived from an EMBL/GenBank/DDBJ whole genome shotgun (WGS) entry which is preliminary data.</text>
</comment>
<dbReference type="EMBL" id="JABDTM020006063">
    <property type="protein sequence ID" value="KAH0821818.1"/>
    <property type="molecule type" value="Genomic_DNA"/>
</dbReference>
<evidence type="ECO:0000256" key="6">
    <source>
        <dbReference type="RuleBase" id="RU363108"/>
    </source>
</evidence>
<feature type="transmembrane region" description="Helical" evidence="6">
    <location>
        <begin position="104"/>
        <end position="133"/>
    </location>
</feature>
<feature type="transmembrane region" description="Helical" evidence="6">
    <location>
        <begin position="59"/>
        <end position="83"/>
    </location>
</feature>
<proteinExistence type="inferred from homology"/>
<protein>
    <recommendedName>
        <fullName evidence="6">Gustatory receptor</fullName>
    </recommendedName>
</protein>
<keyword evidence="6" id="KW-0675">Receptor</keyword>
<keyword evidence="4 6" id="KW-1133">Transmembrane helix</keyword>
<dbReference type="GO" id="GO:0007165">
    <property type="term" value="P:signal transduction"/>
    <property type="evidence" value="ECO:0007669"/>
    <property type="project" value="UniProtKB-KW"/>
</dbReference>
<reference evidence="7" key="2">
    <citation type="submission" date="2021-08" db="EMBL/GenBank/DDBJ databases">
        <authorList>
            <person name="Eriksson T."/>
        </authorList>
    </citation>
    <scope>NUCLEOTIDE SEQUENCE</scope>
    <source>
        <strain evidence="7">Stoneville</strain>
        <tissue evidence="7">Whole head</tissue>
    </source>
</reference>
<dbReference type="Pfam" id="PF08395">
    <property type="entry name" value="7tm_7"/>
    <property type="match status" value="1"/>
</dbReference>
<keyword evidence="6" id="KW-0807">Transducer</keyword>
<comment type="similarity">
    <text evidence="6">Belongs to the insect chemoreceptor superfamily. Gustatory receptor (GR) family.</text>
</comment>
<evidence type="ECO:0000256" key="2">
    <source>
        <dbReference type="ARBA" id="ARBA00022475"/>
    </source>
</evidence>
<keyword evidence="3 6" id="KW-0812">Transmembrane</keyword>
<dbReference type="Proteomes" id="UP000719412">
    <property type="component" value="Unassembled WGS sequence"/>
</dbReference>
<gene>
    <name evidence="7" type="ORF">GEV33_000973</name>
</gene>
<dbReference type="GO" id="GO:0005886">
    <property type="term" value="C:plasma membrane"/>
    <property type="evidence" value="ECO:0007669"/>
    <property type="project" value="UniProtKB-SubCell"/>
</dbReference>
<organism evidence="7 8">
    <name type="scientific">Tenebrio molitor</name>
    <name type="common">Yellow mealworm beetle</name>
    <dbReference type="NCBI Taxonomy" id="7067"/>
    <lineage>
        <taxon>Eukaryota</taxon>
        <taxon>Metazoa</taxon>
        <taxon>Ecdysozoa</taxon>
        <taxon>Arthropoda</taxon>
        <taxon>Hexapoda</taxon>
        <taxon>Insecta</taxon>
        <taxon>Pterygota</taxon>
        <taxon>Neoptera</taxon>
        <taxon>Endopterygota</taxon>
        <taxon>Coleoptera</taxon>
        <taxon>Polyphaga</taxon>
        <taxon>Cucujiformia</taxon>
        <taxon>Tenebrionidae</taxon>
        <taxon>Tenebrio</taxon>
    </lineage>
</organism>
<evidence type="ECO:0000256" key="4">
    <source>
        <dbReference type="ARBA" id="ARBA00022989"/>
    </source>
</evidence>
<keyword evidence="2 6" id="KW-1003">Cell membrane</keyword>
<accession>A0A8J6HXD8</accession>
<comment type="caution">
    <text evidence="6">Lacks conserved residue(s) required for the propagation of feature annotation.</text>
</comment>
<reference evidence="7" key="1">
    <citation type="journal article" date="2020" name="J Insects Food Feed">
        <title>The yellow mealworm (Tenebrio molitor) genome: a resource for the emerging insects as food and feed industry.</title>
        <authorList>
            <person name="Eriksson T."/>
            <person name="Andere A."/>
            <person name="Kelstrup H."/>
            <person name="Emery V."/>
            <person name="Picard C."/>
        </authorList>
    </citation>
    <scope>NUCLEOTIDE SEQUENCE</scope>
    <source>
        <strain evidence="7">Stoneville</strain>
        <tissue evidence="7">Whole head</tissue>
    </source>
</reference>
<feature type="transmembrane region" description="Helical" evidence="6">
    <location>
        <begin position="250"/>
        <end position="270"/>
    </location>
</feature>
<keyword evidence="8" id="KW-1185">Reference proteome</keyword>
<keyword evidence="5 6" id="KW-0472">Membrane</keyword>
<evidence type="ECO:0000313" key="8">
    <source>
        <dbReference type="Proteomes" id="UP000719412"/>
    </source>
</evidence>
<dbReference type="InterPro" id="IPR013604">
    <property type="entry name" value="7TM_chemorcpt"/>
</dbReference>
<sequence>MPVQRGQIGRITFSWTSIPMLYAYVFYVVTSVLVVLVGYERFDILLNKSKKFDEYIYSIIFIIYLIPHFWVPFVGWGVAYEVCDYKNSWGTFQLHYYKITGKNLQFPLLSTLIIVISLGCLILAVVFLLTLSALLDGFTLYHTTAYLHIITMINMNCALWYINCRAIGNASTALAESFQNDIEHNCCAYIVAHYRVLWLSLSELLQKLGNAYARTYSTYSLFMMTNITVAVYGFTSEIVDHGIRFSFKEIGLLVDATYCLLLLFVFCDCSHQASLRISKKVRVSLMQVNLTTVDPATRKEIELFLTAIQMNPPKVSLKGYTVVNRELITAVQTTNSHTNV</sequence>
<dbReference type="AlphaFoldDB" id="A0A8J6HXD8"/>
<evidence type="ECO:0000256" key="3">
    <source>
        <dbReference type="ARBA" id="ARBA00022692"/>
    </source>
</evidence>
<comment type="subcellular location">
    <subcellularLocation>
        <location evidence="1 6">Cell membrane</location>
        <topology evidence="1 6">Multi-pass membrane protein</topology>
    </subcellularLocation>
</comment>
<feature type="transmembrane region" description="Helical" evidence="6">
    <location>
        <begin position="21"/>
        <end position="39"/>
    </location>
</feature>
<dbReference type="GO" id="GO:0050909">
    <property type="term" value="P:sensory perception of taste"/>
    <property type="evidence" value="ECO:0007669"/>
    <property type="project" value="InterPro"/>
</dbReference>
<feature type="transmembrane region" description="Helical" evidence="6">
    <location>
        <begin position="145"/>
        <end position="162"/>
    </location>
</feature>
<feature type="transmembrane region" description="Helical" evidence="6">
    <location>
        <begin position="216"/>
        <end position="235"/>
    </location>
</feature>
<evidence type="ECO:0000256" key="1">
    <source>
        <dbReference type="ARBA" id="ARBA00004651"/>
    </source>
</evidence>
<name>A0A8J6HXD8_TENMO</name>